<gene>
    <name evidence="1" type="ORF">V1634_28045</name>
</gene>
<proteinExistence type="predicted"/>
<dbReference type="RefSeq" id="WP_331210729.1">
    <property type="nucleotide sequence ID" value="NZ_JAZGQL010000028.1"/>
</dbReference>
<name>A0ABU7SL83_9ACTN</name>
<organism evidence="1 2">
    <name type="scientific">Plantactinospora veratri</name>
    <dbReference type="NCBI Taxonomy" id="1436122"/>
    <lineage>
        <taxon>Bacteria</taxon>
        <taxon>Bacillati</taxon>
        <taxon>Actinomycetota</taxon>
        <taxon>Actinomycetes</taxon>
        <taxon>Micromonosporales</taxon>
        <taxon>Micromonosporaceae</taxon>
        <taxon>Plantactinospora</taxon>
    </lineage>
</organism>
<comment type="caution">
    <text evidence="1">The sequence shown here is derived from an EMBL/GenBank/DDBJ whole genome shotgun (WGS) entry which is preliminary data.</text>
</comment>
<dbReference type="EMBL" id="JAZGQL010000028">
    <property type="protein sequence ID" value="MEE6310700.1"/>
    <property type="molecule type" value="Genomic_DNA"/>
</dbReference>
<protein>
    <submittedName>
        <fullName evidence="1">Uncharacterized protein</fullName>
    </submittedName>
</protein>
<evidence type="ECO:0000313" key="2">
    <source>
        <dbReference type="Proteomes" id="UP001339911"/>
    </source>
</evidence>
<evidence type="ECO:0000313" key="1">
    <source>
        <dbReference type="EMBL" id="MEE6310700.1"/>
    </source>
</evidence>
<dbReference type="Proteomes" id="UP001339911">
    <property type="component" value="Unassembled WGS sequence"/>
</dbReference>
<sequence>MHIHRAEIVARLRARGLSARADWVDRQLPRMVDTNLNGSLLRTLDIQPATMTPADITSG</sequence>
<keyword evidence="2" id="KW-1185">Reference proteome</keyword>
<accession>A0ABU7SL83</accession>
<reference evidence="1 2" key="1">
    <citation type="submission" date="2024-01" db="EMBL/GenBank/DDBJ databases">
        <title>Genome insights into Plantactinospora veratri sp. nov.</title>
        <authorList>
            <person name="Wang L."/>
        </authorList>
    </citation>
    <scope>NUCLEOTIDE SEQUENCE [LARGE SCALE GENOMIC DNA]</scope>
    <source>
        <strain evidence="1 2">NEAU-FHS4</strain>
    </source>
</reference>